<dbReference type="InterPro" id="IPR003439">
    <property type="entry name" value="ABC_transporter-like_ATP-bd"/>
</dbReference>
<dbReference type="InterPro" id="IPR003593">
    <property type="entry name" value="AAA+_ATPase"/>
</dbReference>
<name>A0ABP5GAX4_9MICC</name>
<evidence type="ECO:0000259" key="6">
    <source>
        <dbReference type="PROSITE" id="PS50893"/>
    </source>
</evidence>
<evidence type="ECO:0000256" key="5">
    <source>
        <dbReference type="ARBA" id="ARBA00023251"/>
    </source>
</evidence>
<feature type="domain" description="ABC transporter" evidence="6">
    <location>
        <begin position="2"/>
        <end position="231"/>
    </location>
</feature>
<dbReference type="SUPFAM" id="SSF52540">
    <property type="entry name" value="P-loop containing nucleoside triphosphate hydrolases"/>
    <property type="match status" value="1"/>
</dbReference>
<dbReference type="InterPro" id="IPR017871">
    <property type="entry name" value="ABC_transporter-like_CS"/>
</dbReference>
<protein>
    <submittedName>
        <fullName evidence="7">ABC transporter ATP-binding protein</fullName>
    </submittedName>
</protein>
<comment type="subcellular location">
    <subcellularLocation>
        <location evidence="1">Cell membrane</location>
        <topology evidence="1">Peripheral membrane protein</topology>
    </subcellularLocation>
</comment>
<dbReference type="RefSeq" id="WP_343958944.1">
    <property type="nucleotide sequence ID" value="NZ_BAAAMN010000049.1"/>
</dbReference>
<dbReference type="Proteomes" id="UP001501461">
    <property type="component" value="Unassembled WGS sequence"/>
</dbReference>
<keyword evidence="3" id="KW-0547">Nucleotide-binding</keyword>
<dbReference type="GO" id="GO:0005524">
    <property type="term" value="F:ATP binding"/>
    <property type="evidence" value="ECO:0007669"/>
    <property type="project" value="UniProtKB-KW"/>
</dbReference>
<evidence type="ECO:0000313" key="8">
    <source>
        <dbReference type="Proteomes" id="UP001501461"/>
    </source>
</evidence>
<evidence type="ECO:0000256" key="4">
    <source>
        <dbReference type="ARBA" id="ARBA00022840"/>
    </source>
</evidence>
<accession>A0ABP5GAX4</accession>
<evidence type="ECO:0000256" key="3">
    <source>
        <dbReference type="ARBA" id="ARBA00022741"/>
    </source>
</evidence>
<dbReference type="PANTHER" id="PTHR42711">
    <property type="entry name" value="ABC TRANSPORTER ATP-BINDING PROTEIN"/>
    <property type="match status" value="1"/>
</dbReference>
<dbReference type="PROSITE" id="PS50893">
    <property type="entry name" value="ABC_TRANSPORTER_2"/>
    <property type="match status" value="1"/>
</dbReference>
<organism evidence="7 8">
    <name type="scientific">Yaniella flava</name>
    <dbReference type="NCBI Taxonomy" id="287930"/>
    <lineage>
        <taxon>Bacteria</taxon>
        <taxon>Bacillati</taxon>
        <taxon>Actinomycetota</taxon>
        <taxon>Actinomycetes</taxon>
        <taxon>Micrococcales</taxon>
        <taxon>Micrococcaceae</taxon>
        <taxon>Yaniella</taxon>
    </lineage>
</organism>
<dbReference type="Pfam" id="PF00005">
    <property type="entry name" value="ABC_tran"/>
    <property type="match status" value="1"/>
</dbReference>
<keyword evidence="4 7" id="KW-0067">ATP-binding</keyword>
<dbReference type="Gene3D" id="3.40.50.300">
    <property type="entry name" value="P-loop containing nucleotide triphosphate hydrolases"/>
    <property type="match status" value="1"/>
</dbReference>
<dbReference type="EMBL" id="BAAAMN010000049">
    <property type="protein sequence ID" value="GAA2042381.1"/>
    <property type="molecule type" value="Genomic_DNA"/>
</dbReference>
<reference evidence="8" key="1">
    <citation type="journal article" date="2019" name="Int. J. Syst. Evol. Microbiol.">
        <title>The Global Catalogue of Microorganisms (GCM) 10K type strain sequencing project: providing services to taxonomists for standard genome sequencing and annotation.</title>
        <authorList>
            <consortium name="The Broad Institute Genomics Platform"/>
            <consortium name="The Broad Institute Genome Sequencing Center for Infectious Disease"/>
            <person name="Wu L."/>
            <person name="Ma J."/>
        </authorList>
    </citation>
    <scope>NUCLEOTIDE SEQUENCE [LARGE SCALE GENOMIC DNA]</scope>
    <source>
        <strain evidence="8">JCM 13595</strain>
    </source>
</reference>
<dbReference type="SMART" id="SM00382">
    <property type="entry name" value="AAA"/>
    <property type="match status" value="1"/>
</dbReference>
<dbReference type="InterPro" id="IPR050763">
    <property type="entry name" value="ABC_transporter_ATP-binding"/>
</dbReference>
<dbReference type="PROSITE" id="PS00211">
    <property type="entry name" value="ABC_TRANSPORTER_1"/>
    <property type="match status" value="1"/>
</dbReference>
<dbReference type="InterPro" id="IPR027417">
    <property type="entry name" value="P-loop_NTPase"/>
</dbReference>
<gene>
    <name evidence="7" type="ORF">GCM10009720_23750</name>
</gene>
<evidence type="ECO:0000256" key="2">
    <source>
        <dbReference type="ARBA" id="ARBA00022448"/>
    </source>
</evidence>
<keyword evidence="5" id="KW-0046">Antibiotic resistance</keyword>
<evidence type="ECO:0000313" key="7">
    <source>
        <dbReference type="EMBL" id="GAA2042381.1"/>
    </source>
</evidence>
<keyword evidence="8" id="KW-1185">Reference proteome</keyword>
<sequence>MLSLLNVHRDVAARHGRFHILKGISFDAEPGEVTALLGPNGAGKTTTLSIAQGIDKATSGTVQLLGVDPYRAGADLRSQVGVMLQGGGLPMAVTGQRLLLHLQRLYEQPADVEDLMERLQIHDFKDRQIRRLSGGQRQRLGLAAALVGRPRVVFLDEPSAGLDPISRSIVFDLIEELKAAGVCIILTTHLLEDAQRLADQVVLIRDGRVENSGTVEQLTATDFRPPFVFKLSAPLTDRQRADFPQHLTLVDEMGASRPNTWRVSGIETPADLHALTSWWVQHDLMPCDFGMSGKSLEDVFWELTAHDEA</sequence>
<comment type="caution">
    <text evidence="7">The sequence shown here is derived from an EMBL/GenBank/DDBJ whole genome shotgun (WGS) entry which is preliminary data.</text>
</comment>
<keyword evidence="2" id="KW-0813">Transport</keyword>
<proteinExistence type="predicted"/>
<dbReference type="PANTHER" id="PTHR42711:SF16">
    <property type="entry name" value="ABC TRANSPORTER ATP-BINDING PROTEIN"/>
    <property type="match status" value="1"/>
</dbReference>
<evidence type="ECO:0000256" key="1">
    <source>
        <dbReference type="ARBA" id="ARBA00004202"/>
    </source>
</evidence>
<dbReference type="CDD" id="cd03230">
    <property type="entry name" value="ABC_DR_subfamily_A"/>
    <property type="match status" value="1"/>
</dbReference>